<comment type="caution">
    <text evidence="2">The sequence shown here is derived from an EMBL/GenBank/DDBJ whole genome shotgun (WGS) entry which is preliminary data.</text>
</comment>
<sequence>MTKKSIEKISLNIQVDNGINSKGAAVSKTYSFGNVKTNVEADQLLNAANAIAGLYGHALQNIFCTEKCLLSAE</sequence>
<reference evidence="2" key="2">
    <citation type="journal article" date="2021" name="PeerJ">
        <title>Extensive microbial diversity within the chicken gut microbiome revealed by metagenomics and culture.</title>
        <authorList>
            <person name="Gilroy R."/>
            <person name="Ravi A."/>
            <person name="Getino M."/>
            <person name="Pursley I."/>
            <person name="Horton D.L."/>
            <person name="Alikhan N.F."/>
            <person name="Baker D."/>
            <person name="Gharbi K."/>
            <person name="Hall N."/>
            <person name="Watson M."/>
            <person name="Adriaenssens E.M."/>
            <person name="Foster-Nyarko E."/>
            <person name="Jarju S."/>
            <person name="Secka A."/>
            <person name="Antonio M."/>
            <person name="Oren A."/>
            <person name="Chaudhuri R.R."/>
            <person name="La Ragione R."/>
            <person name="Hildebrand F."/>
            <person name="Pallen M.J."/>
        </authorList>
    </citation>
    <scope>NUCLEOTIDE SEQUENCE</scope>
    <source>
        <strain evidence="2">CHK160-1198</strain>
    </source>
</reference>
<gene>
    <name evidence="2" type="ORF">IAB06_02670</name>
</gene>
<name>A0A9D1SL50_9FIRM</name>
<evidence type="ECO:0000259" key="1">
    <source>
        <dbReference type="Pfam" id="PF07872"/>
    </source>
</evidence>
<feature type="domain" description="DUF1659" evidence="1">
    <location>
        <begin position="3"/>
        <end position="71"/>
    </location>
</feature>
<evidence type="ECO:0000313" key="2">
    <source>
        <dbReference type="EMBL" id="HIU63935.1"/>
    </source>
</evidence>
<proteinExistence type="predicted"/>
<dbReference type="EMBL" id="DVNI01000039">
    <property type="protein sequence ID" value="HIU63935.1"/>
    <property type="molecule type" value="Genomic_DNA"/>
</dbReference>
<evidence type="ECO:0000313" key="3">
    <source>
        <dbReference type="Proteomes" id="UP000824099"/>
    </source>
</evidence>
<organism evidence="2 3">
    <name type="scientific">Candidatus Avacidaminococcus intestinavium</name>
    <dbReference type="NCBI Taxonomy" id="2840684"/>
    <lineage>
        <taxon>Bacteria</taxon>
        <taxon>Bacillati</taxon>
        <taxon>Bacillota</taxon>
        <taxon>Negativicutes</taxon>
        <taxon>Acidaminococcales</taxon>
        <taxon>Acidaminococcaceae</taxon>
        <taxon>Acidaminococcaceae incertae sedis</taxon>
        <taxon>Candidatus Avacidaminococcus</taxon>
    </lineage>
</organism>
<protein>
    <submittedName>
        <fullName evidence="2">DUF1659 domain-containing protein</fullName>
    </submittedName>
</protein>
<dbReference type="Proteomes" id="UP000824099">
    <property type="component" value="Unassembled WGS sequence"/>
</dbReference>
<dbReference type="AlphaFoldDB" id="A0A9D1SL50"/>
<dbReference type="Pfam" id="PF07872">
    <property type="entry name" value="DUF1659"/>
    <property type="match status" value="1"/>
</dbReference>
<dbReference type="InterPro" id="IPR012454">
    <property type="entry name" value="DUF1659"/>
</dbReference>
<reference evidence="2" key="1">
    <citation type="submission" date="2020-10" db="EMBL/GenBank/DDBJ databases">
        <authorList>
            <person name="Gilroy R."/>
        </authorList>
    </citation>
    <scope>NUCLEOTIDE SEQUENCE</scope>
    <source>
        <strain evidence="2">CHK160-1198</strain>
    </source>
</reference>
<accession>A0A9D1SL50</accession>